<evidence type="ECO:0000256" key="1">
    <source>
        <dbReference type="SAM" id="MobiDB-lite"/>
    </source>
</evidence>
<feature type="region of interest" description="Disordered" evidence="1">
    <location>
        <begin position="158"/>
        <end position="226"/>
    </location>
</feature>
<protein>
    <submittedName>
        <fullName evidence="2">BZ3500_MvSof-1268-A1-R1_Chr3-1g05937 protein</fullName>
    </submittedName>
</protein>
<reference evidence="3" key="1">
    <citation type="submission" date="2016-10" db="EMBL/GenBank/DDBJ databases">
        <authorList>
            <person name="Jeantristanb JTB J.-T."/>
            <person name="Ricardo R."/>
        </authorList>
    </citation>
    <scope>NUCLEOTIDE SEQUENCE [LARGE SCALE GENOMIC DNA]</scope>
</reference>
<dbReference type="AlphaFoldDB" id="A0A2X0N3T8"/>
<keyword evidence="3" id="KW-1185">Reference proteome</keyword>
<evidence type="ECO:0000313" key="2">
    <source>
        <dbReference type="EMBL" id="SCZ99307.1"/>
    </source>
</evidence>
<dbReference type="EMBL" id="FMWP01000096">
    <property type="protein sequence ID" value="SCZ99307.1"/>
    <property type="molecule type" value="Genomic_DNA"/>
</dbReference>
<name>A0A2X0N3T8_9BASI</name>
<proteinExistence type="predicted"/>
<dbReference type="Proteomes" id="UP000249723">
    <property type="component" value="Unassembled WGS sequence"/>
</dbReference>
<gene>
    <name evidence="2" type="ORF">BZ3500_MVSOF-1268-A1-R1_CHR3-1G05937</name>
</gene>
<sequence>MAARMPFTSSSHLQQDTLRDSRRCCAGRTPYARHVVAAKARAGWVVDKEVVFKFLPPGRRRPKTHNLPTVDQVSISCARGEDEQLQSRQDLIVQVRPQDAADRELAIVVVSSCIRQAPIRASAALLGAARCCFLLAATVLALSIPLADFDLQRRRSSRTRWSTAMVKSDPTTGGKIRPDPVGENAEEEAQEEMEGEEENRDEEAGEDEKGKRQRRSVPVLTGLHVP</sequence>
<organism evidence="2 3">
    <name type="scientific">Microbotryum saponariae</name>
    <dbReference type="NCBI Taxonomy" id="289078"/>
    <lineage>
        <taxon>Eukaryota</taxon>
        <taxon>Fungi</taxon>
        <taxon>Dikarya</taxon>
        <taxon>Basidiomycota</taxon>
        <taxon>Pucciniomycotina</taxon>
        <taxon>Microbotryomycetes</taxon>
        <taxon>Microbotryales</taxon>
        <taxon>Microbotryaceae</taxon>
        <taxon>Microbotryum</taxon>
    </lineage>
</organism>
<accession>A0A2X0N3T8</accession>
<evidence type="ECO:0000313" key="3">
    <source>
        <dbReference type="Proteomes" id="UP000249723"/>
    </source>
</evidence>
<feature type="compositionally biased region" description="Acidic residues" evidence="1">
    <location>
        <begin position="184"/>
        <end position="206"/>
    </location>
</feature>